<evidence type="ECO:0000256" key="1">
    <source>
        <dbReference type="SAM" id="MobiDB-lite"/>
    </source>
</evidence>
<evidence type="ECO:0000313" key="4">
    <source>
        <dbReference type="Proteomes" id="UP000239895"/>
    </source>
</evidence>
<keyword evidence="2" id="KW-0812">Transmembrane</keyword>
<dbReference type="Proteomes" id="UP000239895">
    <property type="component" value="Unassembled WGS sequence"/>
</dbReference>
<accession>A0ABX5EFG5</accession>
<keyword evidence="2" id="KW-0472">Membrane</keyword>
<organism evidence="3 4">
    <name type="scientific">Isoptericola halotolerans</name>
    <dbReference type="NCBI Taxonomy" id="300560"/>
    <lineage>
        <taxon>Bacteria</taxon>
        <taxon>Bacillati</taxon>
        <taxon>Actinomycetota</taxon>
        <taxon>Actinomycetes</taxon>
        <taxon>Micrococcales</taxon>
        <taxon>Promicromonosporaceae</taxon>
        <taxon>Isoptericola</taxon>
    </lineage>
</organism>
<dbReference type="InterPro" id="IPR009339">
    <property type="entry name" value="DUF998"/>
</dbReference>
<proteinExistence type="predicted"/>
<keyword evidence="4" id="KW-1185">Reference proteome</keyword>
<protein>
    <submittedName>
        <fullName evidence="3">Uncharacterized protein DUF998</fullName>
    </submittedName>
</protein>
<feature type="transmembrane region" description="Helical" evidence="2">
    <location>
        <begin position="46"/>
        <end position="65"/>
    </location>
</feature>
<feature type="transmembrane region" description="Helical" evidence="2">
    <location>
        <begin position="77"/>
        <end position="94"/>
    </location>
</feature>
<comment type="caution">
    <text evidence="3">The sequence shown here is derived from an EMBL/GenBank/DDBJ whole genome shotgun (WGS) entry which is preliminary data.</text>
</comment>
<dbReference type="RefSeq" id="WP_165799998.1">
    <property type="nucleotide sequence ID" value="NZ_PVTX01000007.1"/>
</dbReference>
<evidence type="ECO:0000313" key="3">
    <source>
        <dbReference type="EMBL" id="PRZ05622.1"/>
    </source>
</evidence>
<keyword evidence="2" id="KW-1133">Transmembrane helix</keyword>
<feature type="transmembrane region" description="Helical" evidence="2">
    <location>
        <begin position="106"/>
        <end position="127"/>
    </location>
</feature>
<dbReference type="EMBL" id="PVTX01000007">
    <property type="protein sequence ID" value="PRZ05622.1"/>
    <property type="molecule type" value="Genomic_DNA"/>
</dbReference>
<gene>
    <name evidence="3" type="ORF">BCL65_107109</name>
</gene>
<sequence length="224" mass="22550">MRTVGRWGAVALGAMVVAHVLGAGIVDPVIDPVSFYAFVPGGGEAILLGGTVLALVGLVVVGRAYRTGLATGPLPGAAMMVFAVAMVLVGVFPTDPPGVATTLSAVVHRTSAAAAFVVLPVVGHCVARQVGAPRSAAPRRLRRATVALAVLVAAFLAVHLPLAAVGSGIVAFGLLERVGFVLMIGYLFLLADIVDRESPGPARDPSPVPATTAVSEARPVDLAA</sequence>
<evidence type="ECO:0000256" key="2">
    <source>
        <dbReference type="SAM" id="Phobius"/>
    </source>
</evidence>
<feature type="transmembrane region" description="Helical" evidence="2">
    <location>
        <begin position="178"/>
        <end position="194"/>
    </location>
</feature>
<feature type="transmembrane region" description="Helical" evidence="2">
    <location>
        <begin position="148"/>
        <end position="172"/>
    </location>
</feature>
<name>A0ABX5EFG5_9MICO</name>
<reference evidence="3 4" key="1">
    <citation type="submission" date="2018-03" db="EMBL/GenBank/DDBJ databases">
        <title>Comparative analysis of microorganisms from saline springs in Andes Mountain Range, Colombia.</title>
        <authorList>
            <person name="Rubin E."/>
        </authorList>
    </citation>
    <scope>NUCLEOTIDE SEQUENCE [LARGE SCALE GENOMIC DNA]</scope>
    <source>
        <strain evidence="3 4">CG 23</strain>
    </source>
</reference>
<feature type="region of interest" description="Disordered" evidence="1">
    <location>
        <begin position="198"/>
        <end position="224"/>
    </location>
</feature>
<dbReference type="Pfam" id="PF06197">
    <property type="entry name" value="DUF998"/>
    <property type="match status" value="1"/>
</dbReference>